<proteinExistence type="predicted"/>
<dbReference type="SUPFAM" id="SSF52402">
    <property type="entry name" value="Adenine nucleotide alpha hydrolases-like"/>
    <property type="match status" value="1"/>
</dbReference>
<dbReference type="Gene3D" id="3.40.50.620">
    <property type="entry name" value="HUPs"/>
    <property type="match status" value="1"/>
</dbReference>
<reference evidence="1 2" key="1">
    <citation type="submission" date="2018-12" db="EMBL/GenBank/DDBJ databases">
        <title>Genome analysis provides insights into bioremediation potentialities of Halogeometricum borinquense strain N11.</title>
        <authorList>
            <person name="Najjari A."/>
            <person name="Youssef N."/>
            <person name="Fhoula I."/>
            <person name="Ben Dhia O."/>
            <person name="Mahjoubi M."/>
            <person name="Ouzari H.I."/>
            <person name="Cherif A."/>
        </authorList>
    </citation>
    <scope>NUCLEOTIDE SEQUENCE [LARGE SCALE GENOMIC DNA]</scope>
    <source>
        <strain evidence="1 2">N11</strain>
    </source>
</reference>
<accession>A0A482T2A0</accession>
<organism evidence="1 2">
    <name type="scientific">Halogeometricum borinquense</name>
    <dbReference type="NCBI Taxonomy" id="60847"/>
    <lineage>
        <taxon>Archaea</taxon>
        <taxon>Methanobacteriati</taxon>
        <taxon>Methanobacteriota</taxon>
        <taxon>Stenosarchaea group</taxon>
        <taxon>Halobacteria</taxon>
        <taxon>Halobacteriales</taxon>
        <taxon>Haloferacaceae</taxon>
        <taxon>Halogeometricum</taxon>
    </lineage>
</organism>
<dbReference type="EMBL" id="RZHH01000003">
    <property type="protein sequence ID" value="RYJ08162.1"/>
    <property type="molecule type" value="Genomic_DNA"/>
</dbReference>
<comment type="caution">
    <text evidence="1">The sequence shown here is derived from an EMBL/GenBank/DDBJ whole genome shotgun (WGS) entry which is preliminary data.</text>
</comment>
<dbReference type="InterPro" id="IPR014729">
    <property type="entry name" value="Rossmann-like_a/b/a_fold"/>
</dbReference>
<dbReference type="AlphaFoldDB" id="A0A482T2A0"/>
<dbReference type="RefSeq" id="WP_129785987.1">
    <property type="nucleotide sequence ID" value="NZ_RZHH01000003.1"/>
</dbReference>
<name>A0A482T2A0_9EURY</name>
<evidence type="ECO:0000313" key="2">
    <source>
        <dbReference type="Proteomes" id="UP000294028"/>
    </source>
</evidence>
<dbReference type="Proteomes" id="UP000294028">
    <property type="component" value="Unassembled WGS sequence"/>
</dbReference>
<gene>
    <name evidence="1" type="ORF">ELS19_16445</name>
</gene>
<sequence length="283" mass="31286">MLSRLTEGKSSKGTSSDGWREASVERVLCLFDAEVPVDNQFVQVAATLADGGRFVVPVDNTTAAQALKPESADVSVEYETRFLERPATITTEWVQDVVNRFDITTIFDIRDHRSTLGGGEFALTTESNHVTVTPGNEVASLSSCLVPVARGPHLDTTLNIARVIGETHDAWIDFFHVVDNDESRSETDALFEYCTNHLGDFDEFDTWRYEGWSPAQAIVDQSSYYDATVIAAPQKSRLREFVDGSTTEVVQSLCENTVVTVRSGDVDASRLDRWLGELLAPKN</sequence>
<evidence type="ECO:0000313" key="1">
    <source>
        <dbReference type="EMBL" id="RYJ08162.1"/>
    </source>
</evidence>
<protein>
    <submittedName>
        <fullName evidence="1">Universal stress protein</fullName>
    </submittedName>
</protein>